<protein>
    <recommendedName>
        <fullName evidence="3">ATP-binding protein</fullName>
    </recommendedName>
</protein>
<accession>A0ABT2S516</accession>
<organism evidence="1 2">
    <name type="scientific">Dorea ammoniilytica</name>
    <dbReference type="NCBI Taxonomy" id="2981788"/>
    <lineage>
        <taxon>Bacteria</taxon>
        <taxon>Bacillati</taxon>
        <taxon>Bacillota</taxon>
        <taxon>Clostridia</taxon>
        <taxon>Lachnospirales</taxon>
        <taxon>Lachnospiraceae</taxon>
        <taxon>Dorea</taxon>
    </lineage>
</organism>
<dbReference type="EMBL" id="JAOQJV010000004">
    <property type="protein sequence ID" value="MCU6699608.1"/>
    <property type="molecule type" value="Genomic_DNA"/>
</dbReference>
<gene>
    <name evidence="1" type="ORF">OCV65_05070</name>
</gene>
<evidence type="ECO:0000313" key="2">
    <source>
        <dbReference type="Proteomes" id="UP001207605"/>
    </source>
</evidence>
<name>A0ABT2S516_9FIRM</name>
<reference evidence="1 2" key="1">
    <citation type="journal article" date="2021" name="ISME Commun">
        <title>Automated analysis of genomic sequences facilitates high-throughput and comprehensive description of bacteria.</title>
        <authorList>
            <person name="Hitch T.C.A."/>
        </authorList>
    </citation>
    <scope>NUCLEOTIDE SEQUENCE [LARGE SCALE GENOMIC DNA]</scope>
    <source>
        <strain evidence="1 2">Sanger_02</strain>
    </source>
</reference>
<dbReference type="RefSeq" id="WP_118383795.1">
    <property type="nucleotide sequence ID" value="NZ_JAOQJV010000004.1"/>
</dbReference>
<dbReference type="InterPro" id="IPR027417">
    <property type="entry name" value="P-loop_NTPase"/>
</dbReference>
<sequence>MVNLLAGPKGSGKTQKMMELANEQVKACKGNLVFLKNSHRDTRGVGFDIRVVCMDDYPAINNADEYIGFLYGMYSSNLDLECVFIDGLMKHTGINLEDVPGFITRLKQLSAECGIDFYVSLSAEKDSLTGDAYEGCTFLN</sequence>
<keyword evidence="2" id="KW-1185">Reference proteome</keyword>
<dbReference type="SUPFAM" id="SSF52540">
    <property type="entry name" value="P-loop containing nucleoside triphosphate hydrolases"/>
    <property type="match status" value="1"/>
</dbReference>
<proteinExistence type="predicted"/>
<dbReference type="Proteomes" id="UP001207605">
    <property type="component" value="Unassembled WGS sequence"/>
</dbReference>
<comment type="caution">
    <text evidence="1">The sequence shown here is derived from an EMBL/GenBank/DDBJ whole genome shotgun (WGS) entry which is preliminary data.</text>
</comment>
<evidence type="ECO:0000313" key="1">
    <source>
        <dbReference type="EMBL" id="MCU6699608.1"/>
    </source>
</evidence>
<evidence type="ECO:0008006" key="3">
    <source>
        <dbReference type="Google" id="ProtNLM"/>
    </source>
</evidence>